<dbReference type="PANTHER" id="PTHR11697:SF230">
    <property type="entry name" value="ZINC FINGER, MYM DOMAIN CONTAINING 1"/>
    <property type="match status" value="1"/>
</dbReference>
<evidence type="ECO:0000259" key="1">
    <source>
        <dbReference type="Pfam" id="PF14291"/>
    </source>
</evidence>
<dbReference type="InterPro" id="IPR025398">
    <property type="entry name" value="DUF4371"/>
</dbReference>
<dbReference type="OrthoDB" id="678367at2759"/>
<dbReference type="OMA" id="KCHDQLQ"/>
<dbReference type="PANTHER" id="PTHR11697">
    <property type="entry name" value="GENERAL TRANSCRIPTION FACTOR 2-RELATED ZINC FINGER PROTEIN"/>
    <property type="match status" value="1"/>
</dbReference>
<evidence type="ECO:0000313" key="2">
    <source>
        <dbReference type="EMBL" id="PTQ39535.1"/>
    </source>
</evidence>
<name>A0A2R6X0A0_MARPO</name>
<dbReference type="Pfam" id="PF14291">
    <property type="entry name" value="DUF4371"/>
    <property type="match status" value="1"/>
</dbReference>
<proteinExistence type="predicted"/>
<keyword evidence="3" id="KW-1185">Reference proteome</keyword>
<reference evidence="3" key="1">
    <citation type="journal article" date="2017" name="Cell">
        <title>Insights into land plant evolution garnered from the Marchantia polymorpha genome.</title>
        <authorList>
            <person name="Bowman J.L."/>
            <person name="Kohchi T."/>
            <person name="Yamato K.T."/>
            <person name="Jenkins J."/>
            <person name="Shu S."/>
            <person name="Ishizaki K."/>
            <person name="Yamaoka S."/>
            <person name="Nishihama R."/>
            <person name="Nakamura Y."/>
            <person name="Berger F."/>
            <person name="Adam C."/>
            <person name="Aki S.S."/>
            <person name="Althoff F."/>
            <person name="Araki T."/>
            <person name="Arteaga-Vazquez M.A."/>
            <person name="Balasubrmanian S."/>
            <person name="Barry K."/>
            <person name="Bauer D."/>
            <person name="Boehm C.R."/>
            <person name="Briginshaw L."/>
            <person name="Caballero-Perez J."/>
            <person name="Catarino B."/>
            <person name="Chen F."/>
            <person name="Chiyoda S."/>
            <person name="Chovatia M."/>
            <person name="Davies K.M."/>
            <person name="Delmans M."/>
            <person name="Demura T."/>
            <person name="Dierschke T."/>
            <person name="Dolan L."/>
            <person name="Dorantes-Acosta A.E."/>
            <person name="Eklund D.M."/>
            <person name="Florent S.N."/>
            <person name="Flores-Sandoval E."/>
            <person name="Fujiyama A."/>
            <person name="Fukuzawa H."/>
            <person name="Galik B."/>
            <person name="Grimanelli D."/>
            <person name="Grimwood J."/>
            <person name="Grossniklaus U."/>
            <person name="Hamada T."/>
            <person name="Haseloff J."/>
            <person name="Hetherington A.J."/>
            <person name="Higo A."/>
            <person name="Hirakawa Y."/>
            <person name="Hundley H.N."/>
            <person name="Ikeda Y."/>
            <person name="Inoue K."/>
            <person name="Inoue S.I."/>
            <person name="Ishida S."/>
            <person name="Jia Q."/>
            <person name="Kakita M."/>
            <person name="Kanazawa T."/>
            <person name="Kawai Y."/>
            <person name="Kawashima T."/>
            <person name="Kennedy M."/>
            <person name="Kinose K."/>
            <person name="Kinoshita T."/>
            <person name="Kohara Y."/>
            <person name="Koide E."/>
            <person name="Komatsu K."/>
            <person name="Kopischke S."/>
            <person name="Kubo M."/>
            <person name="Kyozuka J."/>
            <person name="Lagercrantz U."/>
            <person name="Lin S.S."/>
            <person name="Lindquist E."/>
            <person name="Lipzen A.M."/>
            <person name="Lu C.W."/>
            <person name="De Luna E."/>
            <person name="Martienssen R.A."/>
            <person name="Minamino N."/>
            <person name="Mizutani M."/>
            <person name="Mizutani M."/>
            <person name="Mochizuki N."/>
            <person name="Monte I."/>
            <person name="Mosher R."/>
            <person name="Nagasaki H."/>
            <person name="Nakagami H."/>
            <person name="Naramoto S."/>
            <person name="Nishitani K."/>
            <person name="Ohtani M."/>
            <person name="Okamoto T."/>
            <person name="Okumura M."/>
            <person name="Phillips J."/>
            <person name="Pollak B."/>
            <person name="Reinders A."/>
            <person name="Rovekamp M."/>
            <person name="Sano R."/>
            <person name="Sawa S."/>
            <person name="Schmid M.W."/>
            <person name="Shirakawa M."/>
            <person name="Solano R."/>
            <person name="Spunde A."/>
            <person name="Suetsugu N."/>
            <person name="Sugano S."/>
            <person name="Sugiyama A."/>
            <person name="Sun R."/>
            <person name="Suzuki Y."/>
            <person name="Takenaka M."/>
            <person name="Takezawa D."/>
            <person name="Tomogane H."/>
            <person name="Tsuzuki M."/>
            <person name="Ueda T."/>
            <person name="Umeda M."/>
            <person name="Ward J.M."/>
            <person name="Watanabe Y."/>
            <person name="Yazaki K."/>
            <person name="Yokoyama R."/>
            <person name="Yoshitake Y."/>
            <person name="Yotsui I."/>
            <person name="Zachgo S."/>
            <person name="Schmutz J."/>
        </authorList>
    </citation>
    <scope>NUCLEOTIDE SEQUENCE [LARGE SCALE GENOMIC DNA]</scope>
    <source>
        <strain evidence="3">Tak-1</strain>
    </source>
</reference>
<evidence type="ECO:0000313" key="3">
    <source>
        <dbReference type="Proteomes" id="UP000244005"/>
    </source>
</evidence>
<dbReference type="InterPro" id="IPR012337">
    <property type="entry name" value="RNaseH-like_sf"/>
</dbReference>
<accession>A0A2R6X0A0</accession>
<protein>
    <recommendedName>
        <fullName evidence="1">DUF4371 domain-containing protein</fullName>
    </recommendedName>
</protein>
<sequence length="324" mass="37505">MASCVSEHIVKQINDSFFCLLIDEAQDESTKKQMSLVLRFFDSFGVIQKRLKTMIQKEVPSSYYVHCFAHRLQLVLISAAKNHVKVCWFFVELSSLCVTFQELQAANIRDAMVGEEMKTCCVRLNQDLIIPAATRWRTHFISICRVLDLYDSVVKVLEITVKDLKAEASRLLEVICCFDFNLMLHIMKAVLSKSAVLSEALQHKYQNILNAMNLVVVSKCELQESRSKEGWKTIYKAVQSFCLAKNIVALDMESSYVLMGRPHRNADSITCDHYYRVEIFFNIVDFELSELDYRFPENSSTLLTRIAYLYPDYLRIHRKCLRAS</sequence>
<dbReference type="Proteomes" id="UP000244005">
    <property type="component" value="Unassembled WGS sequence"/>
</dbReference>
<dbReference type="EMBL" id="KZ772716">
    <property type="protein sequence ID" value="PTQ39535.1"/>
    <property type="molecule type" value="Genomic_DNA"/>
</dbReference>
<gene>
    <name evidence="2" type="ORF">MARPO_0044s0015</name>
</gene>
<dbReference type="SUPFAM" id="SSF53098">
    <property type="entry name" value="Ribonuclease H-like"/>
    <property type="match status" value="1"/>
</dbReference>
<organism evidence="2 3">
    <name type="scientific">Marchantia polymorpha</name>
    <name type="common">Common liverwort</name>
    <name type="synonym">Marchantia aquatica</name>
    <dbReference type="NCBI Taxonomy" id="3197"/>
    <lineage>
        <taxon>Eukaryota</taxon>
        <taxon>Viridiplantae</taxon>
        <taxon>Streptophyta</taxon>
        <taxon>Embryophyta</taxon>
        <taxon>Marchantiophyta</taxon>
        <taxon>Marchantiopsida</taxon>
        <taxon>Marchantiidae</taxon>
        <taxon>Marchantiales</taxon>
        <taxon>Marchantiaceae</taxon>
        <taxon>Marchantia</taxon>
    </lineage>
</organism>
<dbReference type="AlphaFoldDB" id="A0A2R6X0A0"/>
<dbReference type="InterPro" id="IPR055298">
    <property type="entry name" value="AtLOH3-like"/>
</dbReference>
<feature type="domain" description="DUF4371" evidence="1">
    <location>
        <begin position="5"/>
        <end position="63"/>
    </location>
</feature>